<dbReference type="Proteomes" id="UP000070409">
    <property type="component" value="Unassembled WGS sequence"/>
</dbReference>
<dbReference type="SUPFAM" id="SSF52980">
    <property type="entry name" value="Restriction endonuclease-like"/>
    <property type="match status" value="1"/>
</dbReference>
<comment type="similarity">
    <text evidence="1 2">Belongs to the UPF0102 family.</text>
</comment>
<evidence type="ECO:0000313" key="5">
    <source>
        <dbReference type="Proteomes" id="UP000070258"/>
    </source>
</evidence>
<dbReference type="InterPro" id="IPR011335">
    <property type="entry name" value="Restrct_endonuc-II-like"/>
</dbReference>
<dbReference type="InterPro" id="IPR003509">
    <property type="entry name" value="UPF0102_YraN-like"/>
</dbReference>
<dbReference type="AlphaFoldDB" id="A0A138ATU9"/>
<dbReference type="Pfam" id="PF02021">
    <property type="entry name" value="UPF0102"/>
    <property type="match status" value="1"/>
</dbReference>
<proteinExistence type="inferred from homology"/>
<evidence type="ECO:0000313" key="3">
    <source>
        <dbReference type="EMBL" id="KXO97847.1"/>
    </source>
</evidence>
<evidence type="ECO:0000313" key="6">
    <source>
        <dbReference type="Proteomes" id="UP000070409"/>
    </source>
</evidence>
<sequence>MGNNEVGRAGEDVVCRFLADRGWTVLARNWRYSGGGLRGELDVIARAPDGLLAIVEVKTRTGTAFGTGFDAVTPRKVAQLRALTSRWLAETEGAFAQVRIDVAAVFTPPGGPVTLEYRAGVA</sequence>
<dbReference type="NCBIfam" id="NF009154">
    <property type="entry name" value="PRK12497.3-3"/>
    <property type="match status" value="1"/>
</dbReference>
<dbReference type="PANTHER" id="PTHR34039">
    <property type="entry name" value="UPF0102 PROTEIN YRAN"/>
    <property type="match status" value="1"/>
</dbReference>
<organism evidence="4 5">
    <name type="scientific">Tsukamurella pseudospumae</name>
    <dbReference type="NCBI Taxonomy" id="239498"/>
    <lineage>
        <taxon>Bacteria</taxon>
        <taxon>Bacillati</taxon>
        <taxon>Actinomycetota</taxon>
        <taxon>Actinomycetes</taxon>
        <taxon>Mycobacteriales</taxon>
        <taxon>Tsukamurellaceae</taxon>
        <taxon>Tsukamurella</taxon>
    </lineage>
</organism>
<dbReference type="STRING" id="239498.AXK60_23025"/>
<dbReference type="PANTHER" id="PTHR34039:SF1">
    <property type="entry name" value="UPF0102 PROTEIN YRAN"/>
    <property type="match status" value="1"/>
</dbReference>
<name>A0A138ATU9_9ACTN</name>
<evidence type="ECO:0000313" key="4">
    <source>
        <dbReference type="EMBL" id="KXP13843.1"/>
    </source>
</evidence>
<dbReference type="HAMAP" id="MF_00048">
    <property type="entry name" value="UPF0102"/>
    <property type="match status" value="1"/>
</dbReference>
<dbReference type="RefSeq" id="WP_068570406.1">
    <property type="nucleotide sequence ID" value="NZ_LSRE01000015.1"/>
</dbReference>
<dbReference type="GO" id="GO:0003676">
    <property type="term" value="F:nucleic acid binding"/>
    <property type="evidence" value="ECO:0007669"/>
    <property type="project" value="InterPro"/>
</dbReference>
<gene>
    <name evidence="4" type="ORF">AXK60_23025</name>
    <name evidence="3" type="ORF">AXK61_20975</name>
</gene>
<dbReference type="EMBL" id="LSRF01000010">
    <property type="protein sequence ID" value="KXP13843.1"/>
    <property type="molecule type" value="Genomic_DNA"/>
</dbReference>
<evidence type="ECO:0000256" key="2">
    <source>
        <dbReference type="HAMAP-Rule" id="MF_00048"/>
    </source>
</evidence>
<reference evidence="4" key="2">
    <citation type="submission" date="2016-02" db="EMBL/GenBank/DDBJ databases">
        <authorList>
            <person name="Teng J.L."/>
            <person name="Yang Y."/>
            <person name="Huang Y."/>
            <person name="Guo F."/>
            <person name="Wei W."/>
            <person name="Chen J.H."/>
            <person name="Wong S.Y."/>
            <person name="Lau S.K."/>
            <person name="Woo P.C."/>
        </authorList>
    </citation>
    <scope>NUCLEOTIDE SEQUENCE</scope>
    <source>
        <strain evidence="4">JCM 15929</strain>
    </source>
</reference>
<reference evidence="3 6" key="3">
    <citation type="submission" date="2016-02" db="EMBL/GenBank/DDBJ databases">
        <authorList>
            <person name="Teng J.L."/>
            <person name="Tang Y."/>
            <person name="Huang Y."/>
            <person name="Guo F."/>
            <person name="Wei W."/>
            <person name="Chen J.H."/>
            <person name="Wong S.Y."/>
            <person name="Lau S.K."/>
            <person name="Woo P.C."/>
        </authorList>
    </citation>
    <scope>NUCLEOTIDE SEQUENCE [LARGE SCALE GENOMIC DNA]</scope>
    <source>
        <strain evidence="3 6">JCM 13375</strain>
    </source>
</reference>
<comment type="caution">
    <text evidence="4">The sequence shown here is derived from an EMBL/GenBank/DDBJ whole genome shotgun (WGS) entry which is preliminary data.</text>
</comment>
<reference evidence="5" key="1">
    <citation type="submission" date="2016-02" db="EMBL/GenBank/DDBJ databases">
        <authorList>
            <person name="Wen L."/>
            <person name="He K."/>
            <person name="Yang H."/>
        </authorList>
    </citation>
    <scope>NUCLEOTIDE SEQUENCE [LARGE SCALE GENOMIC DNA]</scope>
    <source>
        <strain evidence="5">JCM 15929</strain>
    </source>
</reference>
<dbReference type="InterPro" id="IPR011856">
    <property type="entry name" value="tRNA_endonuc-like_dom_sf"/>
</dbReference>
<dbReference type="EMBL" id="LSRE01000015">
    <property type="protein sequence ID" value="KXO97847.1"/>
    <property type="molecule type" value="Genomic_DNA"/>
</dbReference>
<dbReference type="OrthoDB" id="9794876at2"/>
<dbReference type="Gene3D" id="3.40.1350.10">
    <property type="match status" value="1"/>
</dbReference>
<evidence type="ECO:0000256" key="1">
    <source>
        <dbReference type="ARBA" id="ARBA00006738"/>
    </source>
</evidence>
<protein>
    <recommendedName>
        <fullName evidence="2">UPF0102 protein AXK60_23025</fullName>
    </recommendedName>
</protein>
<keyword evidence="6" id="KW-1185">Reference proteome</keyword>
<dbReference type="Proteomes" id="UP000070258">
    <property type="component" value="Unassembled WGS sequence"/>
</dbReference>
<accession>A0A138ATU9</accession>